<dbReference type="InterPro" id="IPR036286">
    <property type="entry name" value="LexA/Signal_pep-like_sf"/>
</dbReference>
<evidence type="ECO:0000256" key="15">
    <source>
        <dbReference type="ARBA" id="ARBA00045533"/>
    </source>
</evidence>
<dbReference type="HOGENOM" id="CLU_089996_0_0_1"/>
<dbReference type="PANTHER" id="PTHR10806:SF6">
    <property type="entry name" value="SIGNAL PEPTIDASE COMPLEX CATALYTIC SUBUNIT SEC11"/>
    <property type="match status" value="1"/>
</dbReference>
<evidence type="ECO:0000256" key="13">
    <source>
        <dbReference type="ARBA" id="ARBA00023136"/>
    </source>
</evidence>
<evidence type="ECO:0000313" key="18">
    <source>
        <dbReference type="EMBL" id="KIK41319.1"/>
    </source>
</evidence>
<dbReference type="PANTHER" id="PTHR10806">
    <property type="entry name" value="SIGNAL PEPTIDASE COMPLEX CATALYTIC SUBUNIT SEC11"/>
    <property type="match status" value="1"/>
</dbReference>
<evidence type="ECO:0000256" key="16">
    <source>
        <dbReference type="ARBA" id="ARBA00047037"/>
    </source>
</evidence>
<keyword evidence="12 17" id="KW-1133">Transmembrane helix</keyword>
<evidence type="ECO:0000256" key="10">
    <source>
        <dbReference type="ARBA" id="ARBA00022824"/>
    </source>
</evidence>
<evidence type="ECO:0000256" key="11">
    <source>
        <dbReference type="ARBA" id="ARBA00022968"/>
    </source>
</evidence>
<sequence length="207" mass="23603">MFSDELKAFRRLGFRHFLLQILNFASVIASGLMLWKGLGLILNTESPIVVVLSGSMEPAFYRGDLLFLTNPPGQRYHTGDITVYKIPGAEIPIVHRVLETRDVFMPLDNSTENRAINKRLAKLKLPPGEHQLMLTKGDNNHVDDIDLYQGLEWLNQRHIVGKVRGYVCSQFFFFFILFLQVLQAKLAQSDTSLFHSIYTSNSLTLHP</sequence>
<comment type="catalytic activity">
    <reaction evidence="1">
        <text>Cleavage of hydrophobic, N-terminal signal or leader sequences from secreted and periplasmic proteins.</text>
        <dbReference type="EC" id="3.4.21.89"/>
    </reaction>
</comment>
<comment type="subcellular location">
    <subcellularLocation>
        <location evidence="2">Endoplasmic reticulum membrane</location>
        <topology evidence="2">Single-pass type II membrane protein</topology>
    </subcellularLocation>
</comment>
<dbReference type="GO" id="GO:0009003">
    <property type="term" value="F:signal peptidase activity"/>
    <property type="evidence" value="ECO:0007669"/>
    <property type="project" value="UniProtKB-EC"/>
</dbReference>
<evidence type="ECO:0000313" key="19">
    <source>
        <dbReference type="Proteomes" id="UP000054485"/>
    </source>
</evidence>
<reference evidence="19" key="2">
    <citation type="submission" date="2015-01" db="EMBL/GenBank/DDBJ databases">
        <title>Evolutionary Origins and Diversification of the Mycorrhizal Mutualists.</title>
        <authorList>
            <consortium name="DOE Joint Genome Institute"/>
            <consortium name="Mycorrhizal Genomics Consortium"/>
            <person name="Kohler A."/>
            <person name="Kuo A."/>
            <person name="Nagy L.G."/>
            <person name="Floudas D."/>
            <person name="Copeland A."/>
            <person name="Barry K.W."/>
            <person name="Cichocki N."/>
            <person name="Veneault-Fourrey C."/>
            <person name="LaButti K."/>
            <person name="Lindquist E.A."/>
            <person name="Lipzen A."/>
            <person name="Lundell T."/>
            <person name="Morin E."/>
            <person name="Murat C."/>
            <person name="Riley R."/>
            <person name="Ohm R."/>
            <person name="Sun H."/>
            <person name="Tunlid A."/>
            <person name="Henrissat B."/>
            <person name="Grigoriev I.V."/>
            <person name="Hibbett D.S."/>
            <person name="Martin F."/>
        </authorList>
    </citation>
    <scope>NUCLEOTIDE SEQUENCE [LARGE SCALE GENOMIC DNA]</scope>
    <source>
        <strain evidence="19">UH-Slu-Lm8-n1</strain>
    </source>
</reference>
<accession>A0A0D0ATL0</accession>
<dbReference type="PROSITE" id="PS00501">
    <property type="entry name" value="SPASE_I_1"/>
    <property type="match status" value="1"/>
</dbReference>
<evidence type="ECO:0000256" key="1">
    <source>
        <dbReference type="ARBA" id="ARBA00000677"/>
    </source>
</evidence>
<keyword evidence="19" id="KW-1185">Reference proteome</keyword>
<comment type="subunit">
    <text evidence="16">Component of the signal peptidase complex (SPC) composed of a catalytic subunit SEC11 and three accessory subunits SPC1, SPC2 and SPC3. The complex induces a local thinning of the ER membrane which is used to measure the length of the signal peptide (SP) h-region of protein substrates. This ensures the selectivity of the complex towards h-regions shorter than 18-20 amino acids. SPC associates with the translocon complex.</text>
</comment>
<dbReference type="OrthoDB" id="10257561at2759"/>
<name>A0A0D0ATL0_9AGAM</name>
<dbReference type="InterPro" id="IPR019533">
    <property type="entry name" value="Peptidase_S26"/>
</dbReference>
<dbReference type="Proteomes" id="UP000054485">
    <property type="component" value="Unassembled WGS sequence"/>
</dbReference>
<dbReference type="STRING" id="930992.A0A0D0ATL0"/>
<dbReference type="NCBIfam" id="TIGR02228">
    <property type="entry name" value="sigpep_I_arch"/>
    <property type="match status" value="1"/>
</dbReference>
<comment type="function">
    <text evidence="15">Catalytic component of the signal peptidase complex (SPC) which catalyzes the cleavage of N-terminal signal sequences from nascent proteins as they are translocated into the lumen of the endoplasmic reticulum. Specifically cleaves N-terminal signal peptides that contain a hydrophobic alpha-helix (h-region) shorter than 18-20 amino acids.</text>
</comment>
<dbReference type="GO" id="GO:0004252">
    <property type="term" value="F:serine-type endopeptidase activity"/>
    <property type="evidence" value="ECO:0007669"/>
    <property type="project" value="InterPro"/>
</dbReference>
<dbReference type="EC" id="3.4.21.89" evidence="4"/>
<evidence type="ECO:0000256" key="14">
    <source>
        <dbReference type="ARBA" id="ARBA00033305"/>
    </source>
</evidence>
<reference evidence="18 19" key="1">
    <citation type="submission" date="2014-04" db="EMBL/GenBank/DDBJ databases">
        <authorList>
            <consortium name="DOE Joint Genome Institute"/>
            <person name="Kuo A."/>
            <person name="Ruytinx J."/>
            <person name="Rineau F."/>
            <person name="Colpaert J."/>
            <person name="Kohler A."/>
            <person name="Nagy L.G."/>
            <person name="Floudas D."/>
            <person name="Copeland A."/>
            <person name="Barry K.W."/>
            <person name="Cichocki N."/>
            <person name="Veneault-Fourrey C."/>
            <person name="LaButti K."/>
            <person name="Lindquist E.A."/>
            <person name="Lipzen A."/>
            <person name="Lundell T."/>
            <person name="Morin E."/>
            <person name="Murat C."/>
            <person name="Sun H."/>
            <person name="Tunlid A."/>
            <person name="Henrissat B."/>
            <person name="Grigoriev I.V."/>
            <person name="Hibbett D.S."/>
            <person name="Martin F."/>
            <person name="Nordberg H.P."/>
            <person name="Cantor M.N."/>
            <person name="Hua S.X."/>
        </authorList>
    </citation>
    <scope>NUCLEOTIDE SEQUENCE [LARGE SCALE GENOMIC DNA]</scope>
    <source>
        <strain evidence="18 19">UH-Slu-Lm8-n1</strain>
    </source>
</reference>
<evidence type="ECO:0000256" key="3">
    <source>
        <dbReference type="ARBA" id="ARBA00011035"/>
    </source>
</evidence>
<evidence type="ECO:0000256" key="2">
    <source>
        <dbReference type="ARBA" id="ARBA00004648"/>
    </source>
</evidence>
<dbReference type="SUPFAM" id="SSF51306">
    <property type="entry name" value="LexA/Signal peptidase"/>
    <property type="match status" value="1"/>
</dbReference>
<comment type="similarity">
    <text evidence="3">Belongs to the peptidase S26B family.</text>
</comment>
<keyword evidence="10" id="KW-0256">Endoplasmic reticulum</keyword>
<dbReference type="CDD" id="cd06530">
    <property type="entry name" value="S26_SPase_I"/>
    <property type="match status" value="1"/>
</dbReference>
<evidence type="ECO:0000256" key="9">
    <source>
        <dbReference type="ARBA" id="ARBA00022801"/>
    </source>
</evidence>
<evidence type="ECO:0000256" key="4">
    <source>
        <dbReference type="ARBA" id="ARBA00013208"/>
    </source>
</evidence>
<dbReference type="InParanoid" id="A0A0D0ATL0"/>
<evidence type="ECO:0000256" key="6">
    <source>
        <dbReference type="ARBA" id="ARBA00021755"/>
    </source>
</evidence>
<evidence type="ECO:0000256" key="5">
    <source>
        <dbReference type="ARBA" id="ARBA00019685"/>
    </source>
</evidence>
<evidence type="ECO:0000256" key="12">
    <source>
        <dbReference type="ARBA" id="ARBA00022989"/>
    </source>
</evidence>
<keyword evidence="7" id="KW-0645">Protease</keyword>
<dbReference type="FunCoup" id="A0A0D0ATL0">
    <property type="interactions" value="295"/>
</dbReference>
<keyword evidence="8 17" id="KW-0812">Transmembrane</keyword>
<dbReference type="InterPro" id="IPR019756">
    <property type="entry name" value="Pept_S26A_signal_pept_1_Ser-AS"/>
</dbReference>
<gene>
    <name evidence="18" type="ORF">CY34DRAFT_806199</name>
</gene>
<feature type="transmembrane region" description="Helical" evidence="17">
    <location>
        <begin position="12"/>
        <end position="35"/>
    </location>
</feature>
<protein>
    <recommendedName>
        <fullName evidence="5">Signal peptidase complex catalytic subunit SEC11</fullName>
        <ecNumber evidence="4">3.4.21.89</ecNumber>
    </recommendedName>
    <alternativeName>
        <fullName evidence="14">Signal peptidase I</fullName>
    </alternativeName>
    <alternativeName>
        <fullName evidence="6">Signal peptidase complex catalytic subunit sec11</fullName>
    </alternativeName>
</protein>
<evidence type="ECO:0000256" key="17">
    <source>
        <dbReference type="SAM" id="Phobius"/>
    </source>
</evidence>
<keyword evidence="13 17" id="KW-0472">Membrane</keyword>
<dbReference type="InterPro" id="IPR001733">
    <property type="entry name" value="Peptidase_S26B"/>
</dbReference>
<dbReference type="GO" id="GO:0005787">
    <property type="term" value="C:signal peptidase complex"/>
    <property type="evidence" value="ECO:0007669"/>
    <property type="project" value="TreeGrafter"/>
</dbReference>
<dbReference type="AlphaFoldDB" id="A0A0D0ATL0"/>
<evidence type="ECO:0000256" key="7">
    <source>
        <dbReference type="ARBA" id="ARBA00022670"/>
    </source>
</evidence>
<evidence type="ECO:0000256" key="8">
    <source>
        <dbReference type="ARBA" id="ARBA00022692"/>
    </source>
</evidence>
<organism evidence="18 19">
    <name type="scientific">Suillus luteus UH-Slu-Lm8-n1</name>
    <dbReference type="NCBI Taxonomy" id="930992"/>
    <lineage>
        <taxon>Eukaryota</taxon>
        <taxon>Fungi</taxon>
        <taxon>Dikarya</taxon>
        <taxon>Basidiomycota</taxon>
        <taxon>Agaricomycotina</taxon>
        <taxon>Agaricomycetes</taxon>
        <taxon>Agaricomycetidae</taxon>
        <taxon>Boletales</taxon>
        <taxon>Suillineae</taxon>
        <taxon>Suillaceae</taxon>
        <taxon>Suillus</taxon>
    </lineage>
</organism>
<keyword evidence="11" id="KW-0735">Signal-anchor</keyword>
<proteinExistence type="inferred from homology"/>
<dbReference type="GO" id="GO:0006465">
    <property type="term" value="P:signal peptide processing"/>
    <property type="evidence" value="ECO:0007669"/>
    <property type="project" value="InterPro"/>
</dbReference>
<dbReference type="EMBL" id="KN835272">
    <property type="protein sequence ID" value="KIK41319.1"/>
    <property type="molecule type" value="Genomic_DNA"/>
</dbReference>
<keyword evidence="9" id="KW-0378">Hydrolase</keyword>